<evidence type="ECO:0008006" key="3">
    <source>
        <dbReference type="Google" id="ProtNLM"/>
    </source>
</evidence>
<dbReference type="Gene3D" id="3.40.50.300">
    <property type="entry name" value="P-loop containing nucleotide triphosphate hydrolases"/>
    <property type="match status" value="1"/>
</dbReference>
<comment type="caution">
    <text evidence="1">The sequence shown here is derived from an EMBL/GenBank/DDBJ whole genome shotgun (WGS) entry which is preliminary data.</text>
</comment>
<accession>A0A4R1F546</accession>
<name>A0A4R1F546_9GAMM</name>
<keyword evidence="2" id="KW-1185">Reference proteome</keyword>
<sequence length="533" mass="60071">MPIEDFFNNYSDKGYVFSDEILSRYALSLASKPFVILSGISGTGKTKIAQLFDIPNNPVPAQPEEIPDIAVNNGYILLTVTDGLANGDGRANLKFNQLSSVLEDDDMQMINQAIQEKKTANDGGNICDPINLKIISHDNQELDMGLYLQRANSPLVRIRAKSKRGEINEYDSRGYFAANFNIGDVIKLEKVEHHVLKITSVNDENIIQENQVNEREVINNINTKCFISVKSNWTDSSELFGYFNPLTQKYNITKLLKFMLLAADHPETPFFVILDEMNLSKVEHYFSDFLSCLESRDKQLDGTVTQEGINLYAGHDFIPTDDQEYDEISSTINIPLNLYVTGTVNIDDTTYMFSPKVLDRANVLEINEVYFGDEPIEGGLKLTSIPDYSKYTKSELIMSAELEADTLALIKKTLGILKEFNMHFGYRTIAEVSHFIINSKSHATCAGNIETVALDIQIVQKILPKFHGNYEKLNKPILKLIHALSGSDVDENDFDLGSIENIIVDDTDFPRSLTRLIRMYNNLTTQGFANFIE</sequence>
<proteinExistence type="predicted"/>
<gene>
    <name evidence="1" type="ORF">EV695_2239</name>
</gene>
<protein>
    <recommendedName>
        <fullName evidence="3">Dynein-related subfamily AAA family protein</fullName>
    </recommendedName>
</protein>
<dbReference type="InterPro" id="IPR027417">
    <property type="entry name" value="P-loop_NTPase"/>
</dbReference>
<evidence type="ECO:0000313" key="1">
    <source>
        <dbReference type="EMBL" id="TCJ87724.1"/>
    </source>
</evidence>
<dbReference type="RefSeq" id="WP_131905977.1">
    <property type="nucleotide sequence ID" value="NZ_BAAAFU010000004.1"/>
</dbReference>
<organism evidence="1 2">
    <name type="scientific">Cocleimonas flava</name>
    <dbReference type="NCBI Taxonomy" id="634765"/>
    <lineage>
        <taxon>Bacteria</taxon>
        <taxon>Pseudomonadati</taxon>
        <taxon>Pseudomonadota</taxon>
        <taxon>Gammaproteobacteria</taxon>
        <taxon>Thiotrichales</taxon>
        <taxon>Thiotrichaceae</taxon>
        <taxon>Cocleimonas</taxon>
    </lineage>
</organism>
<evidence type="ECO:0000313" key="2">
    <source>
        <dbReference type="Proteomes" id="UP000294887"/>
    </source>
</evidence>
<dbReference type="EMBL" id="SMFQ01000003">
    <property type="protein sequence ID" value="TCJ87724.1"/>
    <property type="molecule type" value="Genomic_DNA"/>
</dbReference>
<dbReference type="AlphaFoldDB" id="A0A4R1F546"/>
<dbReference type="Proteomes" id="UP000294887">
    <property type="component" value="Unassembled WGS sequence"/>
</dbReference>
<reference evidence="1 2" key="1">
    <citation type="submission" date="2019-03" db="EMBL/GenBank/DDBJ databases">
        <title>Genomic Encyclopedia of Type Strains, Phase IV (KMG-IV): sequencing the most valuable type-strain genomes for metagenomic binning, comparative biology and taxonomic classification.</title>
        <authorList>
            <person name="Goeker M."/>
        </authorList>
    </citation>
    <scope>NUCLEOTIDE SEQUENCE [LARGE SCALE GENOMIC DNA]</scope>
    <source>
        <strain evidence="1 2">DSM 24830</strain>
    </source>
</reference>
<dbReference type="OrthoDB" id="9781481at2"/>